<evidence type="ECO:0000259" key="2">
    <source>
        <dbReference type="Pfam" id="PF20167"/>
    </source>
</evidence>
<accession>A0A1U7YJ09</accession>
<dbReference type="RefSeq" id="XP_009799244.1">
    <property type="nucleotide sequence ID" value="XM_009800942.1"/>
</dbReference>
<dbReference type="Proteomes" id="UP000189701">
    <property type="component" value="Unplaced"/>
</dbReference>
<gene>
    <name evidence="4" type="primary">LOC104245352</name>
</gene>
<evidence type="ECO:0000313" key="4">
    <source>
        <dbReference type="RefSeq" id="XP_009799244.1"/>
    </source>
</evidence>
<dbReference type="InterPro" id="IPR046796">
    <property type="entry name" value="Transposase_32_dom"/>
</dbReference>
<reference evidence="3" key="1">
    <citation type="journal article" date="2013" name="Genome Biol.">
        <title>Reference genomes and transcriptomes of Nicotiana sylvestris and Nicotiana tomentosiformis.</title>
        <authorList>
            <person name="Sierro N."/>
            <person name="Battey J.N."/>
            <person name="Ouadi S."/>
            <person name="Bovet L."/>
            <person name="Goepfert S."/>
            <person name="Bakaher N."/>
            <person name="Peitsch M.C."/>
            <person name="Ivanov N.V."/>
        </authorList>
    </citation>
    <scope>NUCLEOTIDE SEQUENCE [LARGE SCALE GENOMIC DNA]</scope>
</reference>
<proteinExistence type="predicted"/>
<evidence type="ECO:0000256" key="1">
    <source>
        <dbReference type="SAM" id="MobiDB-lite"/>
    </source>
</evidence>
<organism evidence="3 4">
    <name type="scientific">Nicotiana sylvestris</name>
    <name type="common">Wood tobacco</name>
    <name type="synonym">South American tobacco</name>
    <dbReference type="NCBI Taxonomy" id="4096"/>
    <lineage>
        <taxon>Eukaryota</taxon>
        <taxon>Viridiplantae</taxon>
        <taxon>Streptophyta</taxon>
        <taxon>Embryophyta</taxon>
        <taxon>Tracheophyta</taxon>
        <taxon>Spermatophyta</taxon>
        <taxon>Magnoliopsida</taxon>
        <taxon>eudicotyledons</taxon>
        <taxon>Gunneridae</taxon>
        <taxon>Pentapetalae</taxon>
        <taxon>asterids</taxon>
        <taxon>lamiids</taxon>
        <taxon>Solanales</taxon>
        <taxon>Solanaceae</taxon>
        <taxon>Nicotianoideae</taxon>
        <taxon>Nicotianeae</taxon>
        <taxon>Nicotiana</taxon>
    </lineage>
</organism>
<dbReference type="Pfam" id="PF20167">
    <property type="entry name" value="Transposase_32"/>
    <property type="match status" value="1"/>
</dbReference>
<dbReference type="AlphaFoldDB" id="A0A1U7YJ09"/>
<sequence>MANKKNPFPKASRKNGQRSPNPIEEKGMEFFSEDGDFDETIVEIIKHYKWEFFVHPPGDFCLELVLEFYRNLNQENTESSVMGRRINFSPETINHSFGLESVNNELTHLLLAAPDWEEVEGKLCPFGANWVLKPSGERKYLIGTNIGYRSRPWQYQGMCR</sequence>
<evidence type="ECO:0000313" key="3">
    <source>
        <dbReference type="Proteomes" id="UP000189701"/>
    </source>
</evidence>
<keyword evidence="3" id="KW-1185">Reference proteome</keyword>
<name>A0A1U7YJ09_NICSY</name>
<reference evidence="4" key="2">
    <citation type="submission" date="2025-08" db="UniProtKB">
        <authorList>
            <consortium name="RefSeq"/>
        </authorList>
    </citation>
    <scope>IDENTIFICATION</scope>
    <source>
        <tissue evidence="4">Leaf</tissue>
    </source>
</reference>
<protein>
    <submittedName>
        <fullName evidence="4">Uncharacterized protein LOC104245352</fullName>
    </submittedName>
</protein>
<feature type="region of interest" description="Disordered" evidence="1">
    <location>
        <begin position="1"/>
        <end position="29"/>
    </location>
</feature>
<feature type="domain" description="Putative plant transposon protein" evidence="2">
    <location>
        <begin position="47"/>
        <end position="133"/>
    </location>
</feature>